<name>A0A8C8TH16_PERMB</name>
<sequence length="240" mass="25364">MNCLPNTGRGLVPAWKTLLLTGTLLTSCTCSAASKLAQMEGAGTYLPVPRTLDGVLSTSWSQEPEDRPPAMISPKGLLGLPHTSQDVVPHTEDNPSLIPLVTFPVASKGVIYSDLNYSVILEWATRMNPEPVLSWTLNGKPCGTGEKLFIRRLSPEQLGTYLCIAKNSDKELVSEPVTVSLSQATEAPTVAAPTAAYPMKPDDFLSLSGGSAIGLLVAATLGGLVLLGAVCFYLVLALKK</sequence>
<keyword evidence="3" id="KW-0325">Glycoprotein</keyword>
<dbReference type="InterPro" id="IPR007110">
    <property type="entry name" value="Ig-like_dom"/>
</dbReference>
<feature type="signal peptide" evidence="6">
    <location>
        <begin position="1"/>
        <end position="33"/>
    </location>
</feature>
<dbReference type="PANTHER" id="PTHR44337">
    <property type="entry name" value="CARCINOEMBRYONIC ANTIGEN-RELATED CELL ADHESION MOLECULE 8"/>
    <property type="match status" value="1"/>
</dbReference>
<reference evidence="8" key="3">
    <citation type="submission" date="2025-09" db="UniProtKB">
        <authorList>
            <consortium name="Ensembl"/>
        </authorList>
    </citation>
    <scope>IDENTIFICATION</scope>
</reference>
<dbReference type="Ensembl" id="ENSPEMT00000015536.2">
    <property type="protein sequence ID" value="ENSPEMP00000011349.1"/>
    <property type="gene ID" value="ENSPEMG00000012022.2"/>
</dbReference>
<evidence type="ECO:0000256" key="3">
    <source>
        <dbReference type="ARBA" id="ARBA00023180"/>
    </source>
</evidence>
<feature type="domain" description="Ig-like" evidence="7">
    <location>
        <begin position="95"/>
        <end position="180"/>
    </location>
</feature>
<evidence type="ECO:0000313" key="9">
    <source>
        <dbReference type="Proteomes" id="UP000694547"/>
    </source>
</evidence>
<dbReference type="PANTHER" id="PTHR44337:SF13">
    <property type="entry name" value="IMMUNOGLOBULIN SUPERFAMILY MEMBER 23"/>
    <property type="match status" value="1"/>
</dbReference>
<dbReference type="InterPro" id="IPR052598">
    <property type="entry name" value="IgSF_CEA-related"/>
</dbReference>
<proteinExistence type="predicted"/>
<keyword evidence="5" id="KW-0472">Membrane</keyword>
<evidence type="ECO:0000256" key="1">
    <source>
        <dbReference type="ARBA" id="ARBA00022729"/>
    </source>
</evidence>
<dbReference type="GeneTree" id="ENSGT00390000015308"/>
<organism evidence="8 9">
    <name type="scientific">Peromyscus maniculatus bairdii</name>
    <name type="common">Prairie deer mouse</name>
    <dbReference type="NCBI Taxonomy" id="230844"/>
    <lineage>
        <taxon>Eukaryota</taxon>
        <taxon>Metazoa</taxon>
        <taxon>Chordata</taxon>
        <taxon>Craniata</taxon>
        <taxon>Vertebrata</taxon>
        <taxon>Euteleostomi</taxon>
        <taxon>Mammalia</taxon>
        <taxon>Eutheria</taxon>
        <taxon>Euarchontoglires</taxon>
        <taxon>Glires</taxon>
        <taxon>Rodentia</taxon>
        <taxon>Myomorpha</taxon>
        <taxon>Muroidea</taxon>
        <taxon>Cricetidae</taxon>
        <taxon>Neotominae</taxon>
        <taxon>Peromyscus</taxon>
    </lineage>
</organism>
<dbReference type="SUPFAM" id="SSF48726">
    <property type="entry name" value="Immunoglobulin"/>
    <property type="match status" value="1"/>
</dbReference>
<evidence type="ECO:0000256" key="2">
    <source>
        <dbReference type="ARBA" id="ARBA00023157"/>
    </source>
</evidence>
<keyword evidence="9" id="KW-1185">Reference proteome</keyword>
<feature type="transmembrane region" description="Helical" evidence="5">
    <location>
        <begin position="212"/>
        <end position="236"/>
    </location>
</feature>
<dbReference type="InterPro" id="IPR013783">
    <property type="entry name" value="Ig-like_fold"/>
</dbReference>
<reference evidence="8" key="2">
    <citation type="submission" date="2025-08" db="UniProtKB">
        <authorList>
            <consortium name="Ensembl"/>
        </authorList>
    </citation>
    <scope>IDENTIFICATION</scope>
</reference>
<evidence type="ECO:0000259" key="7">
    <source>
        <dbReference type="PROSITE" id="PS50835"/>
    </source>
</evidence>
<keyword evidence="5" id="KW-0812">Transmembrane</keyword>
<dbReference type="PROSITE" id="PS50835">
    <property type="entry name" value="IG_LIKE"/>
    <property type="match status" value="1"/>
</dbReference>
<accession>A0A8C8TH16</accession>
<keyword evidence="2" id="KW-1015">Disulfide bond</keyword>
<dbReference type="AlphaFoldDB" id="A0A8C8TH16"/>
<feature type="chain" id="PRO_5034801082" evidence="6">
    <location>
        <begin position="34"/>
        <end position="240"/>
    </location>
</feature>
<evidence type="ECO:0000256" key="4">
    <source>
        <dbReference type="ARBA" id="ARBA00023319"/>
    </source>
</evidence>
<evidence type="ECO:0000313" key="8">
    <source>
        <dbReference type="Ensembl" id="ENSPEMP00000011349.1"/>
    </source>
</evidence>
<dbReference type="Gene3D" id="2.60.40.10">
    <property type="entry name" value="Immunoglobulins"/>
    <property type="match status" value="1"/>
</dbReference>
<keyword evidence="1 6" id="KW-0732">Signal</keyword>
<keyword evidence="5" id="KW-1133">Transmembrane helix</keyword>
<dbReference type="Proteomes" id="UP000694547">
    <property type="component" value="Chromosome 1"/>
</dbReference>
<evidence type="ECO:0000256" key="6">
    <source>
        <dbReference type="SAM" id="SignalP"/>
    </source>
</evidence>
<keyword evidence="4" id="KW-0393">Immunoglobulin domain</keyword>
<reference evidence="8 9" key="1">
    <citation type="submission" date="2018-10" db="EMBL/GenBank/DDBJ databases">
        <title>Improved assembly of the deer mouse Peromyscus maniculatus genome.</title>
        <authorList>
            <person name="Lassance J.-M."/>
            <person name="Hoekstra H.E."/>
        </authorList>
    </citation>
    <scope>NUCLEOTIDE SEQUENCE [LARGE SCALE GENOMIC DNA]</scope>
</reference>
<dbReference type="InterPro" id="IPR036179">
    <property type="entry name" value="Ig-like_dom_sf"/>
</dbReference>
<protein>
    <submittedName>
        <fullName evidence="8">Immunoglobulin superfamily, member 23</fullName>
    </submittedName>
</protein>
<evidence type="ECO:0000256" key="5">
    <source>
        <dbReference type="SAM" id="Phobius"/>
    </source>
</evidence>